<protein>
    <submittedName>
        <fullName evidence="2">Uncharacterized protein</fullName>
    </submittedName>
</protein>
<proteinExistence type="predicted"/>
<evidence type="ECO:0000256" key="1">
    <source>
        <dbReference type="SAM" id="MobiDB-lite"/>
    </source>
</evidence>
<name>A0A6J4V964_9BACT</name>
<sequence length="80" mass="8864">MAVHRCSLICRPAQARGPIARQRPPIGRGAGARLRRPSAPDPALRRRRQLDDRVASGALGGQRLTADPHRWPRYQPRPGS</sequence>
<organism evidence="2">
    <name type="scientific">uncultured Thermomicrobiales bacterium</name>
    <dbReference type="NCBI Taxonomy" id="1645740"/>
    <lineage>
        <taxon>Bacteria</taxon>
        <taxon>Pseudomonadati</taxon>
        <taxon>Thermomicrobiota</taxon>
        <taxon>Thermomicrobia</taxon>
        <taxon>Thermomicrobiales</taxon>
        <taxon>environmental samples</taxon>
    </lineage>
</organism>
<dbReference type="AlphaFoldDB" id="A0A6J4V964"/>
<accession>A0A6J4V964</accession>
<dbReference type="EMBL" id="CADCWF010000231">
    <property type="protein sequence ID" value="CAA9568987.1"/>
    <property type="molecule type" value="Genomic_DNA"/>
</dbReference>
<evidence type="ECO:0000313" key="2">
    <source>
        <dbReference type="EMBL" id="CAA9568987.1"/>
    </source>
</evidence>
<feature type="region of interest" description="Disordered" evidence="1">
    <location>
        <begin position="17"/>
        <end position="80"/>
    </location>
</feature>
<reference evidence="2" key="1">
    <citation type="submission" date="2020-02" db="EMBL/GenBank/DDBJ databases">
        <authorList>
            <person name="Meier V. D."/>
        </authorList>
    </citation>
    <scope>NUCLEOTIDE SEQUENCE</scope>
    <source>
        <strain evidence="2">AVDCRST_MAG59</strain>
    </source>
</reference>
<gene>
    <name evidence="2" type="ORF">AVDCRST_MAG59-3305</name>
</gene>